<feature type="domain" description="CBS" evidence="3">
    <location>
        <begin position="8"/>
        <end position="65"/>
    </location>
</feature>
<dbReference type="InterPro" id="IPR051257">
    <property type="entry name" value="Diverse_CBS-Domain"/>
</dbReference>
<dbReference type="InterPro" id="IPR046342">
    <property type="entry name" value="CBS_dom_sf"/>
</dbReference>
<gene>
    <name evidence="4" type="ORF">NQT62_05280</name>
</gene>
<evidence type="ECO:0000313" key="4">
    <source>
        <dbReference type="EMBL" id="MCQ8895850.1"/>
    </source>
</evidence>
<protein>
    <submittedName>
        <fullName evidence="4">CBS domain-containing protein</fullName>
    </submittedName>
</protein>
<reference evidence="4 5" key="1">
    <citation type="submission" date="2022-07" db="EMBL/GenBank/DDBJ databases">
        <authorList>
            <person name="Xamxidin M."/>
            <person name="Wu M."/>
        </authorList>
    </citation>
    <scope>NUCLEOTIDE SEQUENCE [LARGE SCALE GENOMIC DNA]</scope>
    <source>
        <strain evidence="4 5">NBRC 111650</strain>
    </source>
</reference>
<sequence>MKVKEVLRVKGNTLFTVSPETSLSDCVVTMADHDVGSLVVMDKGRLAGIVTFREVIRVLAKRQKEHRTGPTPPVAEIVVNEVMNTSPTVANLDMEVDALRKLMLENHQRYLPVMDGNTLCGVISFHDVAKAVLEEQGFENKMLKGYIRDWPIEENSN</sequence>
<dbReference type="PANTHER" id="PTHR43080:SF2">
    <property type="entry name" value="CBS DOMAIN-CONTAINING PROTEIN"/>
    <property type="match status" value="1"/>
</dbReference>
<dbReference type="EMBL" id="JANIGO010000002">
    <property type="protein sequence ID" value="MCQ8895850.1"/>
    <property type="molecule type" value="Genomic_DNA"/>
</dbReference>
<comment type="caution">
    <text evidence="4">The sequence shown here is derived from an EMBL/GenBank/DDBJ whole genome shotgun (WGS) entry which is preliminary data.</text>
</comment>
<dbReference type="PROSITE" id="PS51371">
    <property type="entry name" value="CBS"/>
    <property type="match status" value="2"/>
</dbReference>
<evidence type="ECO:0000256" key="1">
    <source>
        <dbReference type="ARBA" id="ARBA00023122"/>
    </source>
</evidence>
<name>A0ABT1WEC8_9BURK</name>
<organism evidence="4 5">
    <name type="scientific">Limnobacter humi</name>
    <dbReference type="NCBI Taxonomy" id="1778671"/>
    <lineage>
        <taxon>Bacteria</taxon>
        <taxon>Pseudomonadati</taxon>
        <taxon>Pseudomonadota</taxon>
        <taxon>Betaproteobacteria</taxon>
        <taxon>Burkholderiales</taxon>
        <taxon>Burkholderiaceae</taxon>
        <taxon>Limnobacter</taxon>
    </lineage>
</organism>
<keyword evidence="1 2" id="KW-0129">CBS domain</keyword>
<dbReference type="SMART" id="SM00116">
    <property type="entry name" value="CBS"/>
    <property type="match status" value="2"/>
</dbReference>
<evidence type="ECO:0000259" key="3">
    <source>
        <dbReference type="PROSITE" id="PS51371"/>
    </source>
</evidence>
<dbReference type="Pfam" id="PF00571">
    <property type="entry name" value="CBS"/>
    <property type="match status" value="2"/>
</dbReference>
<evidence type="ECO:0000256" key="2">
    <source>
        <dbReference type="PROSITE-ProRule" id="PRU00703"/>
    </source>
</evidence>
<dbReference type="RefSeq" id="WP_256763616.1">
    <property type="nucleotide sequence ID" value="NZ_JANIGO010000002.1"/>
</dbReference>
<dbReference type="Gene3D" id="3.10.580.10">
    <property type="entry name" value="CBS-domain"/>
    <property type="match status" value="1"/>
</dbReference>
<dbReference type="Proteomes" id="UP001204142">
    <property type="component" value="Unassembled WGS sequence"/>
</dbReference>
<feature type="domain" description="CBS" evidence="3">
    <location>
        <begin position="83"/>
        <end position="138"/>
    </location>
</feature>
<dbReference type="SUPFAM" id="SSF54631">
    <property type="entry name" value="CBS-domain pair"/>
    <property type="match status" value="1"/>
</dbReference>
<dbReference type="InterPro" id="IPR000644">
    <property type="entry name" value="CBS_dom"/>
</dbReference>
<dbReference type="PANTHER" id="PTHR43080">
    <property type="entry name" value="CBS DOMAIN-CONTAINING PROTEIN CBSX3, MITOCHONDRIAL"/>
    <property type="match status" value="1"/>
</dbReference>
<keyword evidence="5" id="KW-1185">Reference proteome</keyword>
<proteinExistence type="predicted"/>
<accession>A0ABT1WEC8</accession>
<evidence type="ECO:0000313" key="5">
    <source>
        <dbReference type="Proteomes" id="UP001204142"/>
    </source>
</evidence>